<evidence type="ECO:0000259" key="1">
    <source>
        <dbReference type="Pfam" id="PF06568"/>
    </source>
</evidence>
<accession>A0A840SSZ1</accession>
<keyword evidence="3" id="KW-1185">Reference proteome</keyword>
<dbReference type="Proteomes" id="UP000549457">
    <property type="component" value="Unassembled WGS sequence"/>
</dbReference>
<protein>
    <submittedName>
        <fullName evidence="2">Uncharacterized protein YjiS (DUF1127 family)</fullName>
    </submittedName>
</protein>
<feature type="domain" description="YjiS-like" evidence="1">
    <location>
        <begin position="29"/>
        <end position="62"/>
    </location>
</feature>
<evidence type="ECO:0000313" key="2">
    <source>
        <dbReference type="EMBL" id="MBB5223718.1"/>
    </source>
</evidence>
<dbReference type="AlphaFoldDB" id="A0A840SSZ1"/>
<sequence>MMASSLATSGSGHTVAGEHSEGLLGKITRAWNNFRTYHATLAELTALTDRQLGDLGLGRGGIRAIAHRAVYGN</sequence>
<comment type="caution">
    <text evidence="2">The sequence shown here is derived from an EMBL/GenBank/DDBJ whole genome shotgun (WGS) entry which is preliminary data.</text>
</comment>
<dbReference type="InterPro" id="IPR009506">
    <property type="entry name" value="YjiS-like"/>
</dbReference>
<dbReference type="EMBL" id="JACHFM010000004">
    <property type="protein sequence ID" value="MBB5223718.1"/>
    <property type="molecule type" value="Genomic_DNA"/>
</dbReference>
<proteinExistence type="predicted"/>
<organism evidence="2 3">
    <name type="scientific">Amaricoccus macauensis</name>
    <dbReference type="NCBI Taxonomy" id="57001"/>
    <lineage>
        <taxon>Bacteria</taxon>
        <taxon>Pseudomonadati</taxon>
        <taxon>Pseudomonadota</taxon>
        <taxon>Alphaproteobacteria</taxon>
        <taxon>Rhodobacterales</taxon>
        <taxon>Paracoccaceae</taxon>
        <taxon>Amaricoccus</taxon>
    </lineage>
</organism>
<dbReference type="Pfam" id="PF06568">
    <property type="entry name" value="YjiS-like"/>
    <property type="match status" value="1"/>
</dbReference>
<dbReference type="RefSeq" id="WP_221288821.1">
    <property type="nucleotide sequence ID" value="NZ_JACHFM010000004.1"/>
</dbReference>
<name>A0A840SSZ1_9RHOB</name>
<evidence type="ECO:0000313" key="3">
    <source>
        <dbReference type="Proteomes" id="UP000549457"/>
    </source>
</evidence>
<gene>
    <name evidence="2" type="ORF">HNP73_003672</name>
</gene>
<reference evidence="2 3" key="1">
    <citation type="submission" date="2020-08" db="EMBL/GenBank/DDBJ databases">
        <title>Genomic Encyclopedia of Type Strains, Phase IV (KMG-IV): sequencing the most valuable type-strain genomes for metagenomic binning, comparative biology and taxonomic classification.</title>
        <authorList>
            <person name="Goeker M."/>
        </authorList>
    </citation>
    <scope>NUCLEOTIDE SEQUENCE [LARGE SCALE GENOMIC DNA]</scope>
    <source>
        <strain evidence="2 3">DSM 101730</strain>
    </source>
</reference>